<feature type="transmembrane region" description="Helical" evidence="1">
    <location>
        <begin position="6"/>
        <end position="26"/>
    </location>
</feature>
<keyword evidence="3" id="KW-1185">Reference proteome</keyword>
<evidence type="ECO:0000313" key="2">
    <source>
        <dbReference type="EMBL" id="GAA0463530.1"/>
    </source>
</evidence>
<protein>
    <recommendedName>
        <fullName evidence="4">Cytochrome C biogenesis protein transmembrane domain-containing protein</fullName>
    </recommendedName>
</protein>
<organism evidence="2 3">
    <name type="scientific">Alkalibacillus silvisoli</name>
    <dbReference type="NCBI Taxonomy" id="392823"/>
    <lineage>
        <taxon>Bacteria</taxon>
        <taxon>Bacillati</taxon>
        <taxon>Bacillota</taxon>
        <taxon>Bacilli</taxon>
        <taxon>Bacillales</taxon>
        <taxon>Bacillaceae</taxon>
        <taxon>Alkalibacillus</taxon>
    </lineage>
</organism>
<name>A0ABN0ZYZ1_9BACI</name>
<evidence type="ECO:0008006" key="4">
    <source>
        <dbReference type="Google" id="ProtNLM"/>
    </source>
</evidence>
<dbReference type="Proteomes" id="UP001500740">
    <property type="component" value="Unassembled WGS sequence"/>
</dbReference>
<sequence>MDDVSLGIAFMAGLVSFFSPCIFPLVPAYLAHLTGTDVSAGEVHADR</sequence>
<keyword evidence="1" id="KW-1133">Transmembrane helix</keyword>
<keyword evidence="1" id="KW-0472">Membrane</keyword>
<dbReference type="EMBL" id="BAAACZ010000015">
    <property type="protein sequence ID" value="GAA0463530.1"/>
    <property type="molecule type" value="Genomic_DNA"/>
</dbReference>
<gene>
    <name evidence="2" type="ORF">GCM10008935_19040</name>
</gene>
<accession>A0ABN0ZYZ1</accession>
<reference evidence="2 3" key="1">
    <citation type="journal article" date="2019" name="Int. J. Syst. Evol. Microbiol.">
        <title>The Global Catalogue of Microorganisms (GCM) 10K type strain sequencing project: providing services to taxonomists for standard genome sequencing and annotation.</title>
        <authorList>
            <consortium name="The Broad Institute Genomics Platform"/>
            <consortium name="The Broad Institute Genome Sequencing Center for Infectious Disease"/>
            <person name="Wu L."/>
            <person name="Ma J."/>
        </authorList>
    </citation>
    <scope>NUCLEOTIDE SEQUENCE [LARGE SCALE GENOMIC DNA]</scope>
    <source>
        <strain evidence="2 3">JCM 14193</strain>
    </source>
</reference>
<proteinExistence type="predicted"/>
<keyword evidence="1" id="KW-0812">Transmembrane</keyword>
<evidence type="ECO:0000313" key="3">
    <source>
        <dbReference type="Proteomes" id="UP001500740"/>
    </source>
</evidence>
<comment type="caution">
    <text evidence="2">The sequence shown here is derived from an EMBL/GenBank/DDBJ whole genome shotgun (WGS) entry which is preliminary data.</text>
</comment>
<evidence type="ECO:0000256" key="1">
    <source>
        <dbReference type="SAM" id="Phobius"/>
    </source>
</evidence>